<evidence type="ECO:0000313" key="1">
    <source>
        <dbReference type="EMBL" id="KKM75725.1"/>
    </source>
</evidence>
<reference evidence="1" key="1">
    <citation type="journal article" date="2015" name="Nature">
        <title>Complex archaea that bridge the gap between prokaryotes and eukaryotes.</title>
        <authorList>
            <person name="Spang A."/>
            <person name="Saw J.H."/>
            <person name="Jorgensen S.L."/>
            <person name="Zaremba-Niedzwiedzka K."/>
            <person name="Martijn J."/>
            <person name="Lind A.E."/>
            <person name="van Eijk R."/>
            <person name="Schleper C."/>
            <person name="Guy L."/>
            <person name="Ettema T.J."/>
        </authorList>
    </citation>
    <scope>NUCLEOTIDE SEQUENCE</scope>
</reference>
<dbReference type="EMBL" id="LAZR01008925">
    <property type="protein sequence ID" value="KKM75725.1"/>
    <property type="molecule type" value="Genomic_DNA"/>
</dbReference>
<sequence length="113" mass="13508">MSKLADLLEKTLHDLFPHNRIIKEHYVNYKDERLFFDFFIKEFNMLIEVQGAQHYKFVKHFHGDKEGFTNQKKRDNLKKAYCEENNLSLMEIRSEDEVGEISLLTKICEAIIP</sequence>
<dbReference type="AlphaFoldDB" id="A0A0F9MGI5"/>
<evidence type="ECO:0008006" key="2">
    <source>
        <dbReference type="Google" id="ProtNLM"/>
    </source>
</evidence>
<proteinExistence type="predicted"/>
<protein>
    <recommendedName>
        <fullName evidence="2">DUF559 domain-containing protein</fullName>
    </recommendedName>
</protein>
<accession>A0A0F9MGI5</accession>
<organism evidence="1">
    <name type="scientific">marine sediment metagenome</name>
    <dbReference type="NCBI Taxonomy" id="412755"/>
    <lineage>
        <taxon>unclassified sequences</taxon>
        <taxon>metagenomes</taxon>
        <taxon>ecological metagenomes</taxon>
    </lineage>
</organism>
<gene>
    <name evidence="1" type="ORF">LCGC14_1387390</name>
</gene>
<comment type="caution">
    <text evidence="1">The sequence shown here is derived from an EMBL/GenBank/DDBJ whole genome shotgun (WGS) entry which is preliminary data.</text>
</comment>
<dbReference type="Gene3D" id="3.40.960.10">
    <property type="entry name" value="VSR Endonuclease"/>
    <property type="match status" value="1"/>
</dbReference>
<name>A0A0F9MGI5_9ZZZZ</name>